<keyword evidence="1" id="KW-0472">Membrane</keyword>
<sequence length="180" mass="21349">MEEKKPVAKEIKSKVLPAWKFILLYLSTFTFYQYYWTYKSWKYLKKEENLRISPFLRTVLYLFFYYSLGSRYKVYLHSKGIRSNYSPALLSVSIILFILSWRLKDPYWIIATFSFFSYLPLLNAMNSFREKEETGKVILKSKLALLQYIPISLGFGLYLFSVLNLVLDSLGISVFSEHKS</sequence>
<organism evidence="2 3">
    <name type="scientific">Leptospira inadai serovar Lyme</name>
    <dbReference type="NCBI Taxonomy" id="293084"/>
    <lineage>
        <taxon>Bacteria</taxon>
        <taxon>Pseudomonadati</taxon>
        <taxon>Spirochaetota</taxon>
        <taxon>Spirochaetia</taxon>
        <taxon>Leptospirales</taxon>
        <taxon>Leptospiraceae</taxon>
        <taxon>Leptospira</taxon>
    </lineage>
</organism>
<dbReference type="EMBL" id="MCRM02000035">
    <property type="protein sequence ID" value="PNV72103.1"/>
    <property type="molecule type" value="Genomic_DNA"/>
</dbReference>
<evidence type="ECO:0000256" key="1">
    <source>
        <dbReference type="SAM" id="Phobius"/>
    </source>
</evidence>
<evidence type="ECO:0000313" key="3">
    <source>
        <dbReference type="Proteomes" id="UP000094669"/>
    </source>
</evidence>
<evidence type="ECO:0008006" key="4">
    <source>
        <dbReference type="Google" id="ProtNLM"/>
    </source>
</evidence>
<dbReference type="RefSeq" id="WP_010410290.1">
    <property type="nucleotide sequence ID" value="NZ_MCRM02000035.1"/>
</dbReference>
<feature type="transmembrane region" description="Helical" evidence="1">
    <location>
        <begin position="145"/>
        <end position="167"/>
    </location>
</feature>
<gene>
    <name evidence="2" type="ORF">BES34_019940</name>
</gene>
<feature type="transmembrane region" description="Helical" evidence="1">
    <location>
        <begin position="50"/>
        <end position="68"/>
    </location>
</feature>
<name>A0ABX4YD78_9LEPT</name>
<keyword evidence="1" id="KW-1133">Transmembrane helix</keyword>
<protein>
    <recommendedName>
        <fullName evidence="4">DUF4234 domain-containing protein</fullName>
    </recommendedName>
</protein>
<keyword evidence="3" id="KW-1185">Reference proteome</keyword>
<reference evidence="2" key="1">
    <citation type="submission" date="2018-01" db="EMBL/GenBank/DDBJ databases">
        <title>Genomic characterization of Leptospira inadai serogroup Lyme isolated from captured rat in Brazil and comparative analysis with human reference strain.</title>
        <authorList>
            <person name="Moreno L.Z."/>
            <person name="Loureiro A.P."/>
            <person name="Miraglia F."/>
            <person name="Kremer F.S."/>
            <person name="Eslabao M.R."/>
            <person name="Dellagostin O.A."/>
            <person name="Lilenbaum W."/>
            <person name="Moreno A.M."/>
        </authorList>
    </citation>
    <scope>NUCLEOTIDE SEQUENCE [LARGE SCALE GENOMIC DNA]</scope>
    <source>
        <strain evidence="2">M34/99</strain>
    </source>
</reference>
<accession>A0ABX4YD78</accession>
<feature type="transmembrane region" description="Helical" evidence="1">
    <location>
        <begin position="21"/>
        <end position="38"/>
    </location>
</feature>
<comment type="caution">
    <text evidence="2">The sequence shown here is derived from an EMBL/GenBank/DDBJ whole genome shotgun (WGS) entry which is preliminary data.</text>
</comment>
<proteinExistence type="predicted"/>
<feature type="transmembrane region" description="Helical" evidence="1">
    <location>
        <begin position="107"/>
        <end position="124"/>
    </location>
</feature>
<keyword evidence="1" id="KW-0812">Transmembrane</keyword>
<dbReference type="Proteomes" id="UP000094669">
    <property type="component" value="Unassembled WGS sequence"/>
</dbReference>
<evidence type="ECO:0000313" key="2">
    <source>
        <dbReference type="EMBL" id="PNV72103.1"/>
    </source>
</evidence>
<feature type="transmembrane region" description="Helical" evidence="1">
    <location>
        <begin position="80"/>
        <end position="101"/>
    </location>
</feature>